<feature type="domain" description="AMP-binding enzyme C-terminal" evidence="7">
    <location>
        <begin position="576"/>
        <end position="648"/>
    </location>
</feature>
<dbReference type="PROSITE" id="PS00455">
    <property type="entry name" value="AMP_BINDING"/>
    <property type="match status" value="1"/>
</dbReference>
<dbReference type="InterPro" id="IPR020845">
    <property type="entry name" value="AMP-binding_CS"/>
</dbReference>
<dbReference type="InterPro" id="IPR042099">
    <property type="entry name" value="ANL_N_sf"/>
</dbReference>
<feature type="domain" description="AMP-dependent synthetase/ligase" evidence="6">
    <location>
        <begin position="196"/>
        <end position="514"/>
    </location>
</feature>
<dbReference type="EC" id="6.2.1.1" evidence="5"/>
<comment type="caution">
    <text evidence="9">The sequence shown here is derived from an EMBL/GenBank/DDBJ whole genome shotgun (WGS) entry which is preliminary data.</text>
</comment>
<dbReference type="GO" id="GO:0019427">
    <property type="term" value="P:acetyl-CoA biosynthetic process from acetate"/>
    <property type="evidence" value="ECO:0007669"/>
    <property type="project" value="InterPro"/>
</dbReference>
<evidence type="ECO:0000313" key="10">
    <source>
        <dbReference type="Proteomes" id="UP001154282"/>
    </source>
</evidence>
<keyword evidence="3 5" id="KW-0547">Nucleotide-binding</keyword>
<dbReference type="InterPro" id="IPR011904">
    <property type="entry name" value="Ac_CoA_lig"/>
</dbReference>
<dbReference type="GO" id="GO:0005524">
    <property type="term" value="F:ATP binding"/>
    <property type="evidence" value="ECO:0007669"/>
    <property type="project" value="UniProtKB-UniRule"/>
</dbReference>
<evidence type="ECO:0000313" key="9">
    <source>
        <dbReference type="EMBL" id="CAI0555759.1"/>
    </source>
</evidence>
<evidence type="ECO:0000256" key="1">
    <source>
        <dbReference type="ARBA" id="ARBA00006432"/>
    </source>
</evidence>
<dbReference type="Pfam" id="PF13193">
    <property type="entry name" value="AMP-binding_C"/>
    <property type="match status" value="1"/>
</dbReference>
<proteinExistence type="inferred from homology"/>
<dbReference type="InterPro" id="IPR032387">
    <property type="entry name" value="ACAS_N"/>
</dbReference>
<dbReference type="NCBIfam" id="NF001208">
    <property type="entry name" value="PRK00174.1"/>
    <property type="match status" value="1"/>
</dbReference>
<dbReference type="PANTHER" id="PTHR24095:SF14">
    <property type="entry name" value="ACETYL-COENZYME A SYNTHETASE 1"/>
    <property type="match status" value="1"/>
</dbReference>
<sequence length="686" mass="75964">MISSSFTAGGVGVGLRTHDSPPVTYIKPLLTPPILDHRCNNNKKSKFRSTRRAVKAPQTQAFLLFPHPFSQSEHTAAASSSSVLPMANCSLNTTTNHLRHVESMAVLPSGAGKIPRLNAVILGEALASEEDDLVFPSDDFARQALLPSAQKYLEMYKRSVEDPAGFWSDIASQFLWKSKWGDTVCSENFDIRNGNVYVQVVFAGFSADSLAQRIMDCKPKVVLTCNAVKRGSKVIHLKDIVDAALSESAKNGISVDACLTYENRSAMMRETTKWQDGRDIWWQDVVPTYSTICEVEWVDAEDPLFLLYTSGSTGKPKGVLHTTGGYMVYTATTFKYAFDYKPSDIYWCTADCGWITGHSYVTYGPLLNGATVVIYEGAPNYPDPGRCWDIVDKFKVTIFYTAPTLVRSLMRDGDAYVTRYSRKSLRVLGSVGEPINPSAWRWFFNVVGDSKCPISDTWWQTETGGFMIAPLPGAWPQKPGSATFPFFGVQPVIVDEKGIEIEGECSGYLCVKSSWPGTFRTLYGDHERYETTYFKPFPGYYFSGDGCSRDKDGYYWLTGRVDDVINVSGHRIGTAEVESALVSHPQCAEAAVVKGQGIYAFVTLVDGIPYSEELRRNLITTVRNQIGPFAAPDRIHWAPGLPKTRSGKIMRRILRKIASRQLDELGDTSTLADPGVVDQLIALADC</sequence>
<dbReference type="Gene3D" id="3.40.50.12780">
    <property type="entry name" value="N-terminal domain of ligase-like"/>
    <property type="match status" value="1"/>
</dbReference>
<feature type="domain" description="Acetyl-coenzyme A synthetase N-terminal" evidence="8">
    <location>
        <begin position="152"/>
        <end position="188"/>
    </location>
</feature>
<evidence type="ECO:0000256" key="3">
    <source>
        <dbReference type="ARBA" id="ARBA00022741"/>
    </source>
</evidence>
<keyword evidence="2 5" id="KW-0436">Ligase</keyword>
<comment type="similarity">
    <text evidence="1 5">Belongs to the ATP-dependent AMP-binding enzyme family.</text>
</comment>
<comment type="catalytic activity">
    <reaction evidence="5">
        <text>acetate + ATP + CoA = acetyl-CoA + AMP + diphosphate</text>
        <dbReference type="Rhea" id="RHEA:23176"/>
        <dbReference type="ChEBI" id="CHEBI:30089"/>
        <dbReference type="ChEBI" id="CHEBI:30616"/>
        <dbReference type="ChEBI" id="CHEBI:33019"/>
        <dbReference type="ChEBI" id="CHEBI:57287"/>
        <dbReference type="ChEBI" id="CHEBI:57288"/>
        <dbReference type="ChEBI" id="CHEBI:456215"/>
        <dbReference type="EC" id="6.2.1.1"/>
    </reaction>
</comment>
<dbReference type="Gene3D" id="3.30.300.30">
    <property type="match status" value="1"/>
</dbReference>
<evidence type="ECO:0000259" key="8">
    <source>
        <dbReference type="Pfam" id="PF16177"/>
    </source>
</evidence>
<dbReference type="Pfam" id="PF16177">
    <property type="entry name" value="ACAS_N"/>
    <property type="match status" value="1"/>
</dbReference>
<protein>
    <recommendedName>
        <fullName evidence="5">Acetyl-coenzyme A synthetase</fullName>
        <ecNumber evidence="5">6.2.1.1</ecNumber>
    </recommendedName>
</protein>
<dbReference type="InterPro" id="IPR000873">
    <property type="entry name" value="AMP-dep_synth/lig_dom"/>
</dbReference>
<organism evidence="9 10">
    <name type="scientific">Linum tenue</name>
    <dbReference type="NCBI Taxonomy" id="586396"/>
    <lineage>
        <taxon>Eukaryota</taxon>
        <taxon>Viridiplantae</taxon>
        <taxon>Streptophyta</taxon>
        <taxon>Embryophyta</taxon>
        <taxon>Tracheophyta</taxon>
        <taxon>Spermatophyta</taxon>
        <taxon>Magnoliopsida</taxon>
        <taxon>eudicotyledons</taxon>
        <taxon>Gunneridae</taxon>
        <taxon>Pentapetalae</taxon>
        <taxon>rosids</taxon>
        <taxon>fabids</taxon>
        <taxon>Malpighiales</taxon>
        <taxon>Linaceae</taxon>
        <taxon>Linum</taxon>
    </lineage>
</organism>
<name>A0AAV0RGT5_9ROSI</name>
<evidence type="ECO:0000256" key="4">
    <source>
        <dbReference type="ARBA" id="ARBA00022840"/>
    </source>
</evidence>
<gene>
    <name evidence="9" type="ORF">LITE_LOCUS47723</name>
</gene>
<dbReference type="AlphaFoldDB" id="A0AAV0RGT5"/>
<dbReference type="Pfam" id="PF00501">
    <property type="entry name" value="AMP-binding"/>
    <property type="match status" value="1"/>
</dbReference>
<dbReference type="InterPro" id="IPR025110">
    <property type="entry name" value="AMP-bd_C"/>
</dbReference>
<dbReference type="GO" id="GO:0016208">
    <property type="term" value="F:AMP binding"/>
    <property type="evidence" value="ECO:0007669"/>
    <property type="project" value="InterPro"/>
</dbReference>
<dbReference type="FunFam" id="3.40.50.12780:FF:000001">
    <property type="entry name" value="Acetyl-coenzyme A synthetase"/>
    <property type="match status" value="1"/>
</dbReference>
<dbReference type="Proteomes" id="UP001154282">
    <property type="component" value="Unassembled WGS sequence"/>
</dbReference>
<dbReference type="InterPro" id="IPR045851">
    <property type="entry name" value="AMP-bd_C_sf"/>
</dbReference>
<keyword evidence="10" id="KW-1185">Reference proteome</keyword>
<dbReference type="FunFam" id="3.30.300.30:FF:000004">
    <property type="entry name" value="Acetyl-coenzyme A synthetase"/>
    <property type="match status" value="1"/>
</dbReference>
<evidence type="ECO:0000256" key="5">
    <source>
        <dbReference type="RuleBase" id="RU361147"/>
    </source>
</evidence>
<evidence type="ECO:0000259" key="6">
    <source>
        <dbReference type="Pfam" id="PF00501"/>
    </source>
</evidence>
<dbReference type="SUPFAM" id="SSF56801">
    <property type="entry name" value="Acetyl-CoA synthetase-like"/>
    <property type="match status" value="1"/>
</dbReference>
<evidence type="ECO:0000259" key="7">
    <source>
        <dbReference type="Pfam" id="PF13193"/>
    </source>
</evidence>
<evidence type="ECO:0000256" key="2">
    <source>
        <dbReference type="ARBA" id="ARBA00022598"/>
    </source>
</evidence>
<reference evidence="9" key="1">
    <citation type="submission" date="2022-08" db="EMBL/GenBank/DDBJ databases">
        <authorList>
            <person name="Gutierrez-Valencia J."/>
        </authorList>
    </citation>
    <scope>NUCLEOTIDE SEQUENCE</scope>
</reference>
<keyword evidence="4 5" id="KW-0067">ATP-binding</keyword>
<dbReference type="NCBIfam" id="TIGR02188">
    <property type="entry name" value="Ac_CoA_lig_AcsA"/>
    <property type="match status" value="1"/>
</dbReference>
<dbReference type="GO" id="GO:0003987">
    <property type="term" value="F:acetate-CoA ligase activity"/>
    <property type="evidence" value="ECO:0007669"/>
    <property type="project" value="UniProtKB-UniRule"/>
</dbReference>
<dbReference type="EMBL" id="CAMGYJ010000010">
    <property type="protein sequence ID" value="CAI0555759.1"/>
    <property type="molecule type" value="Genomic_DNA"/>
</dbReference>
<accession>A0AAV0RGT5</accession>
<dbReference type="PANTHER" id="PTHR24095">
    <property type="entry name" value="ACETYL-COENZYME A SYNTHETASE"/>
    <property type="match status" value="1"/>
</dbReference>